<accession>A0A087THF1</accession>
<dbReference type="GO" id="GO:0005886">
    <property type="term" value="C:plasma membrane"/>
    <property type="evidence" value="ECO:0007669"/>
    <property type="project" value="UniProtKB-SubCell"/>
</dbReference>
<feature type="transmembrane region" description="Helical" evidence="8">
    <location>
        <begin position="12"/>
        <end position="30"/>
    </location>
</feature>
<dbReference type="GO" id="GO:0042277">
    <property type="term" value="F:peptide binding"/>
    <property type="evidence" value="ECO:0007669"/>
    <property type="project" value="TreeGrafter"/>
</dbReference>
<dbReference type="SUPFAM" id="SSF81321">
    <property type="entry name" value="Family A G protein-coupled receptor-like"/>
    <property type="match status" value="1"/>
</dbReference>
<feature type="non-terminal residue" evidence="10">
    <location>
        <position position="154"/>
    </location>
</feature>
<gene>
    <name evidence="10" type="ORF">X975_10117</name>
</gene>
<dbReference type="GO" id="GO:0032870">
    <property type="term" value="P:cellular response to hormone stimulus"/>
    <property type="evidence" value="ECO:0007669"/>
    <property type="project" value="TreeGrafter"/>
</dbReference>
<evidence type="ECO:0000256" key="4">
    <source>
        <dbReference type="ARBA" id="ARBA00022692"/>
    </source>
</evidence>
<dbReference type="PANTHER" id="PTHR24241:SF117">
    <property type="entry name" value="G-PROTEIN COUPLED RECEPTORS FAMILY 1 PROFILE DOMAIN-CONTAINING PROTEIN"/>
    <property type="match status" value="1"/>
</dbReference>
<evidence type="ECO:0000256" key="3">
    <source>
        <dbReference type="ARBA" id="ARBA00022475"/>
    </source>
</evidence>
<keyword evidence="3" id="KW-1003">Cell membrane</keyword>
<keyword evidence="7 10" id="KW-0675">Receptor</keyword>
<dbReference type="Proteomes" id="UP000054359">
    <property type="component" value="Unassembled WGS sequence"/>
</dbReference>
<proteinExistence type="inferred from homology"/>
<reference evidence="10 11" key="1">
    <citation type="submission" date="2013-11" db="EMBL/GenBank/DDBJ databases">
        <title>Genome sequencing of Stegodyphus mimosarum.</title>
        <authorList>
            <person name="Bechsgaard J."/>
        </authorList>
    </citation>
    <scope>NUCLEOTIDE SEQUENCE [LARGE SCALE GENOMIC DNA]</scope>
</reference>
<comment type="similarity">
    <text evidence="2">Belongs to the G-protein coupled receptor 1 family.</text>
</comment>
<evidence type="ECO:0000256" key="5">
    <source>
        <dbReference type="ARBA" id="ARBA00022989"/>
    </source>
</evidence>
<protein>
    <submittedName>
        <fullName evidence="10">Gonadotropin-releasing hormone II receptor</fullName>
    </submittedName>
</protein>
<evidence type="ECO:0000313" key="10">
    <source>
        <dbReference type="EMBL" id="KFM64540.1"/>
    </source>
</evidence>
<comment type="subcellular location">
    <subcellularLocation>
        <location evidence="1">Cell membrane</location>
        <topology evidence="1">Multi-pass membrane protein</topology>
    </subcellularLocation>
</comment>
<feature type="domain" description="G-protein coupled receptors family 1 profile" evidence="9">
    <location>
        <begin position="1"/>
        <end position="66"/>
    </location>
</feature>
<keyword evidence="5 8" id="KW-1133">Transmembrane helix</keyword>
<evidence type="ECO:0000256" key="6">
    <source>
        <dbReference type="ARBA" id="ARBA00023136"/>
    </source>
</evidence>
<dbReference type="GO" id="GO:0004930">
    <property type="term" value="F:G protein-coupled receptor activity"/>
    <property type="evidence" value="ECO:0007669"/>
    <property type="project" value="InterPro"/>
</dbReference>
<evidence type="ECO:0000256" key="1">
    <source>
        <dbReference type="ARBA" id="ARBA00004651"/>
    </source>
</evidence>
<keyword evidence="6 8" id="KW-0472">Membrane</keyword>
<keyword evidence="11" id="KW-1185">Reference proteome</keyword>
<name>A0A087THF1_STEMI</name>
<evidence type="ECO:0000256" key="8">
    <source>
        <dbReference type="SAM" id="Phobius"/>
    </source>
</evidence>
<dbReference type="PANTHER" id="PTHR24241">
    <property type="entry name" value="NEUROPEPTIDE RECEPTOR-RELATED G-PROTEIN COUPLED RECEPTOR"/>
    <property type="match status" value="1"/>
</dbReference>
<sequence>MIPRAKIKTLKLTICIIASFIICWTPYFIVNNIRIYSNYSIIVSRSVILGVQTLALFNSALNPVFYGYFNVHLRKDFREIVYRKKDLGTCLAGQSCAAAVPGDSWDTTHSTSMNNYTSHPLRRQRCCNPRFDGRSSPTFDIRPSRAITCRCSEV</sequence>
<dbReference type="EMBL" id="KK115245">
    <property type="protein sequence ID" value="KFM64540.1"/>
    <property type="molecule type" value="Genomic_DNA"/>
</dbReference>
<dbReference type="PRINTS" id="PR00237">
    <property type="entry name" value="GPCRRHODOPSN"/>
</dbReference>
<evidence type="ECO:0000313" key="11">
    <source>
        <dbReference type="Proteomes" id="UP000054359"/>
    </source>
</evidence>
<keyword evidence="4 8" id="KW-0812">Transmembrane</keyword>
<dbReference type="AlphaFoldDB" id="A0A087THF1"/>
<dbReference type="InterPro" id="IPR000276">
    <property type="entry name" value="GPCR_Rhodpsn"/>
</dbReference>
<dbReference type="PROSITE" id="PS50262">
    <property type="entry name" value="G_PROTEIN_RECEP_F1_2"/>
    <property type="match status" value="1"/>
</dbReference>
<organism evidence="10 11">
    <name type="scientific">Stegodyphus mimosarum</name>
    <name type="common">African social velvet spider</name>
    <dbReference type="NCBI Taxonomy" id="407821"/>
    <lineage>
        <taxon>Eukaryota</taxon>
        <taxon>Metazoa</taxon>
        <taxon>Ecdysozoa</taxon>
        <taxon>Arthropoda</taxon>
        <taxon>Chelicerata</taxon>
        <taxon>Arachnida</taxon>
        <taxon>Araneae</taxon>
        <taxon>Araneomorphae</taxon>
        <taxon>Entelegynae</taxon>
        <taxon>Eresoidea</taxon>
        <taxon>Eresidae</taxon>
        <taxon>Stegodyphus</taxon>
    </lineage>
</organism>
<dbReference type="Pfam" id="PF00001">
    <property type="entry name" value="7tm_1"/>
    <property type="match status" value="1"/>
</dbReference>
<evidence type="ECO:0000256" key="7">
    <source>
        <dbReference type="ARBA" id="ARBA00023170"/>
    </source>
</evidence>
<evidence type="ECO:0000259" key="9">
    <source>
        <dbReference type="PROSITE" id="PS50262"/>
    </source>
</evidence>
<dbReference type="InterPro" id="IPR017452">
    <property type="entry name" value="GPCR_Rhodpsn_7TM"/>
</dbReference>
<feature type="transmembrane region" description="Helical" evidence="8">
    <location>
        <begin position="42"/>
        <end position="69"/>
    </location>
</feature>
<dbReference type="OrthoDB" id="5987909at2759"/>
<dbReference type="Gene3D" id="1.20.1070.10">
    <property type="entry name" value="Rhodopsin 7-helix transmembrane proteins"/>
    <property type="match status" value="1"/>
</dbReference>
<evidence type="ECO:0000256" key="2">
    <source>
        <dbReference type="ARBA" id="ARBA00010663"/>
    </source>
</evidence>
<dbReference type="STRING" id="407821.A0A087THF1"/>